<accession>A0A7Y7WUY0</accession>
<protein>
    <submittedName>
        <fullName evidence="8">GNAT family N-acetyltransferase</fullName>
    </submittedName>
</protein>
<reference evidence="8 9" key="1">
    <citation type="submission" date="2020-04" db="EMBL/GenBank/DDBJ databases">
        <title>Molecular characterization of pseudomonads from Agaricus bisporus reveal novel blotch 2 pathogens in Western Europe.</title>
        <authorList>
            <person name="Taparia T."/>
            <person name="Krijger M."/>
            <person name="Haynes E."/>
            <person name="Elpinstone J.G."/>
            <person name="Noble R."/>
            <person name="Van Der Wolf J."/>
        </authorList>
    </citation>
    <scope>NUCLEOTIDE SEQUENCE [LARGE SCALE GENOMIC DNA]</scope>
    <source>
        <strain evidence="8 9">G9001</strain>
    </source>
</reference>
<evidence type="ECO:0000256" key="4">
    <source>
        <dbReference type="ARBA" id="ARBA00022679"/>
    </source>
</evidence>
<dbReference type="Pfam" id="PF00583">
    <property type="entry name" value="Acetyltransf_1"/>
    <property type="match status" value="1"/>
</dbReference>
<evidence type="ECO:0000256" key="6">
    <source>
        <dbReference type="ARBA" id="ARBA00049880"/>
    </source>
</evidence>
<dbReference type="AlphaFoldDB" id="A0A7Y7WUY0"/>
<proteinExistence type="inferred from homology"/>
<evidence type="ECO:0000256" key="5">
    <source>
        <dbReference type="ARBA" id="ARBA00023315"/>
    </source>
</evidence>
<dbReference type="PANTHER" id="PTHR36449">
    <property type="entry name" value="ACETYLTRANSFERASE-RELATED"/>
    <property type="match status" value="1"/>
</dbReference>
<feature type="domain" description="N-acetyltransferase" evidence="7">
    <location>
        <begin position="38"/>
        <end position="146"/>
    </location>
</feature>
<dbReference type="EMBL" id="JACAQA010000027">
    <property type="protein sequence ID" value="NWB88190.1"/>
    <property type="molecule type" value="Genomic_DNA"/>
</dbReference>
<dbReference type="GO" id="GO:0016747">
    <property type="term" value="F:acyltransferase activity, transferring groups other than amino-acyl groups"/>
    <property type="evidence" value="ECO:0007669"/>
    <property type="project" value="InterPro"/>
</dbReference>
<gene>
    <name evidence="8" type="ORF">HX830_25290</name>
</gene>
<dbReference type="PANTHER" id="PTHR36449:SF1">
    <property type="entry name" value="ACETYLTRANSFERASE"/>
    <property type="match status" value="1"/>
</dbReference>
<name>A0A7Y7WUY0_9PSED</name>
<evidence type="ECO:0000259" key="7">
    <source>
        <dbReference type="Pfam" id="PF00583"/>
    </source>
</evidence>
<organism evidence="8 9">
    <name type="scientific">Pseudomonas gingeri</name>
    <dbReference type="NCBI Taxonomy" id="117681"/>
    <lineage>
        <taxon>Bacteria</taxon>
        <taxon>Pseudomonadati</taxon>
        <taxon>Pseudomonadota</taxon>
        <taxon>Gammaproteobacteria</taxon>
        <taxon>Pseudomonadales</taxon>
        <taxon>Pseudomonadaceae</taxon>
        <taxon>Pseudomonas</taxon>
    </lineage>
</organism>
<comment type="similarity">
    <text evidence="1">Belongs to the acetyltransferase family. GNAT subfamily.</text>
</comment>
<comment type="catalytic activity">
    <reaction evidence="6">
        <text>glycyl-tRNA(Gly) + acetyl-CoA = N-acetylglycyl-tRNA(Gly) + CoA + H(+)</text>
        <dbReference type="Rhea" id="RHEA:81867"/>
        <dbReference type="Rhea" id="RHEA-COMP:9683"/>
        <dbReference type="Rhea" id="RHEA-COMP:19766"/>
        <dbReference type="ChEBI" id="CHEBI:15378"/>
        <dbReference type="ChEBI" id="CHEBI:57287"/>
        <dbReference type="ChEBI" id="CHEBI:57288"/>
        <dbReference type="ChEBI" id="CHEBI:78522"/>
        <dbReference type="ChEBI" id="CHEBI:232036"/>
    </reaction>
</comment>
<dbReference type="Gene3D" id="3.40.630.30">
    <property type="match status" value="1"/>
</dbReference>
<dbReference type="InterPro" id="IPR000182">
    <property type="entry name" value="GNAT_dom"/>
</dbReference>
<evidence type="ECO:0000313" key="8">
    <source>
        <dbReference type="EMBL" id="NWB88190.1"/>
    </source>
</evidence>
<evidence type="ECO:0000313" key="9">
    <source>
        <dbReference type="Proteomes" id="UP000522864"/>
    </source>
</evidence>
<keyword evidence="4 8" id="KW-0808">Transferase</keyword>
<keyword evidence="5" id="KW-0012">Acyltransferase</keyword>
<keyword evidence="2" id="KW-0678">Repressor</keyword>
<evidence type="ECO:0000256" key="2">
    <source>
        <dbReference type="ARBA" id="ARBA00022491"/>
    </source>
</evidence>
<evidence type="ECO:0000256" key="3">
    <source>
        <dbReference type="ARBA" id="ARBA00022649"/>
    </source>
</evidence>
<comment type="caution">
    <text evidence="8">The sequence shown here is derived from an EMBL/GenBank/DDBJ whole genome shotgun (WGS) entry which is preliminary data.</text>
</comment>
<dbReference type="InterPro" id="IPR016181">
    <property type="entry name" value="Acyl_CoA_acyltransferase"/>
</dbReference>
<evidence type="ECO:0000256" key="1">
    <source>
        <dbReference type="ARBA" id="ARBA00009342"/>
    </source>
</evidence>
<sequence length="162" mass="17458">MELSAPAKLNEQHDLNDFDCGESSINEYLVKKAHKAQAAKHAVVYVICLKGTQKVIGYYTLSNGSAMRASVVPKSRQRNSPGQHPVTIIGRIGISLVAQGNGYAIDLLQDAIERCISASETVGSTAVLVHPLNDRLADFYARHAGFIPCPGVSPITMMLPLQ</sequence>
<dbReference type="Proteomes" id="UP000522864">
    <property type="component" value="Unassembled WGS sequence"/>
</dbReference>
<keyword evidence="3" id="KW-1277">Toxin-antitoxin system</keyword>
<dbReference type="SUPFAM" id="SSF55729">
    <property type="entry name" value="Acyl-CoA N-acyltransferases (Nat)"/>
    <property type="match status" value="1"/>
</dbReference>